<dbReference type="SUPFAM" id="SSF54001">
    <property type="entry name" value="Cysteine proteinases"/>
    <property type="match status" value="1"/>
</dbReference>
<dbReference type="PANTHER" id="PTHR11786:SF0">
    <property type="entry name" value="ARYLAMINE N-ACETYLTRANSFERASE 4-RELATED"/>
    <property type="match status" value="1"/>
</dbReference>
<reference evidence="2 3" key="1">
    <citation type="submission" date="2018-05" db="EMBL/GenBank/DDBJ databases">
        <title>Genomic Encyclopedia of Type Strains, Phase IV (KMG-IV): sequencing the most valuable type-strain genomes for metagenomic binning, comparative biology and taxonomic classification.</title>
        <authorList>
            <person name="Goeker M."/>
        </authorList>
    </citation>
    <scope>NUCLEOTIDE SEQUENCE [LARGE SCALE GENOMIC DNA]</scope>
    <source>
        <strain evidence="2 3">DSM 28556</strain>
    </source>
</reference>
<keyword evidence="2" id="KW-0808">Transferase</keyword>
<dbReference type="GO" id="GO:0016407">
    <property type="term" value="F:acetyltransferase activity"/>
    <property type="evidence" value="ECO:0007669"/>
    <property type="project" value="InterPro"/>
</dbReference>
<organism evidence="2 3">
    <name type="scientific">Pseudogracilibacillus auburnensis</name>
    <dbReference type="NCBI Taxonomy" id="1494959"/>
    <lineage>
        <taxon>Bacteria</taxon>
        <taxon>Bacillati</taxon>
        <taxon>Bacillota</taxon>
        <taxon>Bacilli</taxon>
        <taxon>Bacillales</taxon>
        <taxon>Bacillaceae</taxon>
        <taxon>Pseudogracilibacillus</taxon>
    </lineage>
</organism>
<evidence type="ECO:0000313" key="3">
    <source>
        <dbReference type="Proteomes" id="UP000247978"/>
    </source>
</evidence>
<proteinExistence type="inferred from homology"/>
<dbReference type="Pfam" id="PF00797">
    <property type="entry name" value="Acetyltransf_2"/>
    <property type="match status" value="1"/>
</dbReference>
<dbReference type="InterPro" id="IPR053710">
    <property type="entry name" value="Arylamine_NAT_domain_sf"/>
</dbReference>
<sequence length="262" mass="30169">METFLHEIKKVQDQFTNEIDQIAAIQRYFAHIFAFENLDVLLGNEEPITEPFLLDKMVQQKRGGLCYELNGLMHLVLRELGYPVTLSAATVWSDNGWIMDKTHTINLYQKKNHLYLIDSGSGNNLTLQPLQLGGSEVTSPAGTFRLRRRETERGSIVSEKLSTDGWTLRYAFYPVSVGWDDLTRIKYLIHHHPDSPFNKKLLFAKTMEDGTMSITNDRYRYNKKGKTETITFNDNAELLTMLKEFANKSVYDTANNYVTNGR</sequence>
<dbReference type="InterPro" id="IPR038765">
    <property type="entry name" value="Papain-like_cys_pep_sf"/>
</dbReference>
<dbReference type="Gene3D" id="3.30.2140.20">
    <property type="match status" value="1"/>
</dbReference>
<name>A0A2V3VYV7_9BACI</name>
<dbReference type="AlphaFoldDB" id="A0A2V3VYV7"/>
<dbReference type="Proteomes" id="UP000247978">
    <property type="component" value="Unassembled WGS sequence"/>
</dbReference>
<dbReference type="EMBL" id="QJJQ01000012">
    <property type="protein sequence ID" value="PXW85135.1"/>
    <property type="molecule type" value="Genomic_DNA"/>
</dbReference>
<dbReference type="OrthoDB" id="7181050at2"/>
<dbReference type="InterPro" id="IPR001447">
    <property type="entry name" value="Arylamine_N-AcTrfase"/>
</dbReference>
<comment type="similarity">
    <text evidence="1">Belongs to the arylamine N-acetyltransferase family.</text>
</comment>
<evidence type="ECO:0000256" key="1">
    <source>
        <dbReference type="ARBA" id="ARBA00006547"/>
    </source>
</evidence>
<protein>
    <submittedName>
        <fullName evidence="2">N-hydroxyarylamine O-acetyltransferase</fullName>
    </submittedName>
</protein>
<evidence type="ECO:0000313" key="2">
    <source>
        <dbReference type="EMBL" id="PXW85135.1"/>
    </source>
</evidence>
<dbReference type="RefSeq" id="WP_110396394.1">
    <property type="nucleotide sequence ID" value="NZ_JBHUHB010000001.1"/>
</dbReference>
<dbReference type="PANTHER" id="PTHR11786">
    <property type="entry name" value="N-HYDROXYARYLAMINE O-ACETYLTRANSFERASE"/>
    <property type="match status" value="1"/>
</dbReference>
<accession>A0A2V3VYV7</accession>
<gene>
    <name evidence="2" type="ORF">DFR56_112113</name>
</gene>
<comment type="caution">
    <text evidence="2">The sequence shown here is derived from an EMBL/GenBank/DDBJ whole genome shotgun (WGS) entry which is preliminary data.</text>
</comment>
<keyword evidence="3" id="KW-1185">Reference proteome</keyword>